<dbReference type="EMBL" id="LVVM01004100">
    <property type="protein sequence ID" value="OJA13562.1"/>
    <property type="molecule type" value="Genomic_DNA"/>
</dbReference>
<keyword evidence="2" id="KW-1185">Reference proteome</keyword>
<dbReference type="OrthoDB" id="2691931at2759"/>
<name>A0A1J8QVN4_9AGAM</name>
<dbReference type="Proteomes" id="UP000183567">
    <property type="component" value="Unassembled WGS sequence"/>
</dbReference>
<evidence type="ECO:0000313" key="2">
    <source>
        <dbReference type="Proteomes" id="UP000183567"/>
    </source>
</evidence>
<organism evidence="1 2">
    <name type="scientific">Rhizopogon vesiculosus</name>
    <dbReference type="NCBI Taxonomy" id="180088"/>
    <lineage>
        <taxon>Eukaryota</taxon>
        <taxon>Fungi</taxon>
        <taxon>Dikarya</taxon>
        <taxon>Basidiomycota</taxon>
        <taxon>Agaricomycotina</taxon>
        <taxon>Agaricomycetes</taxon>
        <taxon>Agaricomycetidae</taxon>
        <taxon>Boletales</taxon>
        <taxon>Suillineae</taxon>
        <taxon>Rhizopogonaceae</taxon>
        <taxon>Rhizopogon</taxon>
    </lineage>
</organism>
<protein>
    <submittedName>
        <fullName evidence="1">Uncharacterized protein</fullName>
    </submittedName>
</protein>
<comment type="caution">
    <text evidence="1">The sequence shown here is derived from an EMBL/GenBank/DDBJ whole genome shotgun (WGS) entry which is preliminary data.</text>
</comment>
<accession>A0A1J8QVN4</accession>
<sequence length="191" mass="21880">MFEQTQNQSGDVTSREFATFFHVLRCFDEDSELIKSDSSSALKASNFIVYFILPPFLSSFTPHFEFKQEKPWGFPIFLSTEHQPDSWCQFRPRSDFMVSSRLFLCPFLISEIVSQDDEADRYRMLLQAIAVARAGQYLIRHGSPMRFFVVAIYLRANLTAERYIVTNIGPEREVSMAQKDFDLATAGGAAS</sequence>
<gene>
    <name evidence="1" type="ORF">AZE42_13275</name>
</gene>
<dbReference type="AlphaFoldDB" id="A0A1J8QVN4"/>
<reference evidence="1 2" key="1">
    <citation type="submission" date="2016-03" db="EMBL/GenBank/DDBJ databases">
        <title>Comparative genomics of the ectomycorrhizal sister species Rhizopogon vinicolor and Rhizopogon vesiculosus (Basidiomycota: Boletales) reveals a divergence of the mating type B locus.</title>
        <authorList>
            <person name="Mujic A.B."/>
            <person name="Kuo A."/>
            <person name="Tritt A."/>
            <person name="Lipzen A."/>
            <person name="Chen C."/>
            <person name="Johnson J."/>
            <person name="Sharma A."/>
            <person name="Barry K."/>
            <person name="Grigoriev I.V."/>
            <person name="Spatafora J.W."/>
        </authorList>
    </citation>
    <scope>NUCLEOTIDE SEQUENCE [LARGE SCALE GENOMIC DNA]</scope>
    <source>
        <strain evidence="1 2">AM-OR11-056</strain>
    </source>
</reference>
<proteinExistence type="predicted"/>
<evidence type="ECO:0000313" key="1">
    <source>
        <dbReference type="EMBL" id="OJA13562.1"/>
    </source>
</evidence>